<sequence length="144" mass="15007">MFPHRAPGRPGAARRGALGPRLLARLLVILLAMTGLTVLGPVVPSADASPSACPGRPKKVLRLAAGELRVHGGPQHACAVTVAARPGPRRFMLVSLQPRGGRAAVDQGYFTRSAGPVRVYAKNRCVRAVGKISGSTVSTGWILC</sequence>
<name>E2Q4F4_STRCL</name>
<dbReference type="STRING" id="1901.BB341_18740"/>
<protein>
    <submittedName>
        <fullName evidence="1">Secreted protein</fullName>
    </submittedName>
</protein>
<gene>
    <name evidence="1" type="ORF">SCLAV_1919</name>
</gene>
<accession>E2Q4F4</accession>
<reference evidence="1 2" key="1">
    <citation type="journal article" date="2010" name="Genome Biol. Evol.">
        <title>The sequence of a 1.8-mb bacterial linear plasmid reveals a rich evolutionary reservoir of secondary metabolic pathways.</title>
        <authorList>
            <person name="Medema M.H."/>
            <person name="Trefzer A."/>
            <person name="Kovalchuk A."/>
            <person name="van den Berg M."/>
            <person name="Mueller U."/>
            <person name="Heijne W."/>
            <person name="Wu L."/>
            <person name="Alam M.T."/>
            <person name="Ronning C.M."/>
            <person name="Nierman W.C."/>
            <person name="Bovenberg R.A.L."/>
            <person name="Breitling R."/>
            <person name="Takano E."/>
        </authorList>
    </citation>
    <scope>NUCLEOTIDE SEQUENCE [LARGE SCALE GENOMIC DNA]</scope>
    <source>
        <strain evidence="2">ATCC 27064 / DSM 738 / JCM 4710 / NBRC 13307 / NCIMB 12785 / NRRL 3585 / VKM Ac-602</strain>
    </source>
</reference>
<organism evidence="1 2">
    <name type="scientific">Streptomyces clavuligerus</name>
    <dbReference type="NCBI Taxonomy" id="1901"/>
    <lineage>
        <taxon>Bacteria</taxon>
        <taxon>Bacillati</taxon>
        <taxon>Actinomycetota</taxon>
        <taxon>Actinomycetes</taxon>
        <taxon>Kitasatosporales</taxon>
        <taxon>Streptomycetaceae</taxon>
        <taxon>Streptomyces</taxon>
    </lineage>
</organism>
<keyword evidence="2" id="KW-1185">Reference proteome</keyword>
<evidence type="ECO:0000313" key="2">
    <source>
        <dbReference type="Proteomes" id="UP000002357"/>
    </source>
</evidence>
<dbReference type="eggNOG" id="ENOG5034AZV">
    <property type="taxonomic scope" value="Bacteria"/>
</dbReference>
<dbReference type="EMBL" id="CM000913">
    <property type="protein sequence ID" value="EFG06992.1"/>
    <property type="molecule type" value="Genomic_DNA"/>
</dbReference>
<proteinExistence type="predicted"/>
<dbReference type="AlphaFoldDB" id="E2Q4F4"/>
<evidence type="ECO:0000313" key="1">
    <source>
        <dbReference type="EMBL" id="EFG06992.1"/>
    </source>
</evidence>
<dbReference type="Proteomes" id="UP000002357">
    <property type="component" value="Chromosome"/>
</dbReference>